<evidence type="ECO:0000313" key="6">
    <source>
        <dbReference type="Proteomes" id="UP000184474"/>
    </source>
</evidence>
<feature type="chain" id="PRO_5013359630" evidence="4">
    <location>
        <begin position="24"/>
        <end position="221"/>
    </location>
</feature>
<dbReference type="Proteomes" id="UP000184474">
    <property type="component" value="Unassembled WGS sequence"/>
</dbReference>
<dbReference type="GO" id="GO:0009279">
    <property type="term" value="C:cell outer membrane"/>
    <property type="evidence" value="ECO:0007669"/>
    <property type="project" value="TreeGrafter"/>
</dbReference>
<keyword evidence="4" id="KW-0732">Signal</keyword>
<dbReference type="SUPFAM" id="SSF48452">
    <property type="entry name" value="TPR-like"/>
    <property type="match status" value="1"/>
</dbReference>
<dbReference type="InterPro" id="IPR019734">
    <property type="entry name" value="TPR_rpt"/>
</dbReference>
<feature type="repeat" description="TPR" evidence="3">
    <location>
        <begin position="144"/>
        <end position="177"/>
    </location>
</feature>
<sequence length="221" mass="25335">MRRRYIGWMTGCIVLLAVSSSTAQDTVIDEDDYNSNQQHTSNGWDLIGQEQFEDALSQFDLAIDSYDGNADSFVGRANALLRIDRFSEAQKDIETALLLAPDQADMFYLAGNIYFKMEYFELAARNYSSAIRANDTSDIPVDLINCYYNRGNAYFSAGMYRSAINDFSRVIDANEDSFIAYHNRALAYKNREEYDMACQDFYKAQELGSKMSQKYIDRYCP</sequence>
<dbReference type="AlphaFoldDB" id="A0A1M6KTW4"/>
<keyword evidence="6" id="KW-1185">Reference proteome</keyword>
<gene>
    <name evidence="5" type="ORF">SAMN04488028_101707</name>
</gene>
<accession>A0A1M6KTW4</accession>
<dbReference type="Gene3D" id="1.25.40.10">
    <property type="entry name" value="Tetratricopeptide repeat domain"/>
    <property type="match status" value="2"/>
</dbReference>
<dbReference type="Pfam" id="PF13181">
    <property type="entry name" value="TPR_8"/>
    <property type="match status" value="1"/>
</dbReference>
<evidence type="ECO:0000256" key="4">
    <source>
        <dbReference type="SAM" id="SignalP"/>
    </source>
</evidence>
<dbReference type="EMBL" id="FRAA01000001">
    <property type="protein sequence ID" value="SHJ62393.1"/>
    <property type="molecule type" value="Genomic_DNA"/>
</dbReference>
<name>A0A1M6KTW4_REIAG</name>
<evidence type="ECO:0000256" key="1">
    <source>
        <dbReference type="ARBA" id="ARBA00022737"/>
    </source>
</evidence>
<dbReference type="Pfam" id="PF00515">
    <property type="entry name" value="TPR_1"/>
    <property type="match status" value="1"/>
</dbReference>
<evidence type="ECO:0000256" key="2">
    <source>
        <dbReference type="ARBA" id="ARBA00022803"/>
    </source>
</evidence>
<reference evidence="6" key="1">
    <citation type="submission" date="2016-11" db="EMBL/GenBank/DDBJ databases">
        <authorList>
            <person name="Varghese N."/>
            <person name="Submissions S."/>
        </authorList>
    </citation>
    <scope>NUCLEOTIDE SEQUENCE [LARGE SCALE GENOMIC DNA]</scope>
    <source>
        <strain evidence="6">DSM 26134</strain>
    </source>
</reference>
<feature type="signal peptide" evidence="4">
    <location>
        <begin position="1"/>
        <end position="23"/>
    </location>
</feature>
<evidence type="ECO:0000256" key="3">
    <source>
        <dbReference type="PROSITE-ProRule" id="PRU00339"/>
    </source>
</evidence>
<protein>
    <submittedName>
        <fullName evidence="5">Tetratricopeptide repeat-containing protein</fullName>
    </submittedName>
</protein>
<feature type="repeat" description="TPR" evidence="3">
    <location>
        <begin position="104"/>
        <end position="137"/>
    </location>
</feature>
<dbReference type="Pfam" id="PF13432">
    <property type="entry name" value="TPR_16"/>
    <property type="match status" value="1"/>
</dbReference>
<dbReference type="PROSITE" id="PS50005">
    <property type="entry name" value="TPR"/>
    <property type="match status" value="2"/>
</dbReference>
<organism evidence="5 6">
    <name type="scientific">Reichenbachiella agariperforans</name>
    <dbReference type="NCBI Taxonomy" id="156994"/>
    <lineage>
        <taxon>Bacteria</taxon>
        <taxon>Pseudomonadati</taxon>
        <taxon>Bacteroidota</taxon>
        <taxon>Cytophagia</taxon>
        <taxon>Cytophagales</taxon>
        <taxon>Reichenbachiellaceae</taxon>
        <taxon>Reichenbachiella</taxon>
    </lineage>
</organism>
<dbReference type="PANTHER" id="PTHR44858:SF1">
    <property type="entry name" value="UDP-N-ACETYLGLUCOSAMINE--PEPTIDE N-ACETYLGLUCOSAMINYLTRANSFERASE SPINDLY-RELATED"/>
    <property type="match status" value="1"/>
</dbReference>
<dbReference type="PANTHER" id="PTHR44858">
    <property type="entry name" value="TETRATRICOPEPTIDE REPEAT PROTEIN 6"/>
    <property type="match status" value="1"/>
</dbReference>
<dbReference type="RefSeq" id="WP_170863725.1">
    <property type="nucleotide sequence ID" value="NZ_FRAA01000001.1"/>
</dbReference>
<keyword evidence="2 3" id="KW-0802">TPR repeat</keyword>
<dbReference type="InterPro" id="IPR011990">
    <property type="entry name" value="TPR-like_helical_dom_sf"/>
</dbReference>
<dbReference type="GO" id="GO:0046813">
    <property type="term" value="P:receptor-mediated virion attachment to host cell"/>
    <property type="evidence" value="ECO:0007669"/>
    <property type="project" value="TreeGrafter"/>
</dbReference>
<keyword evidence="1" id="KW-0677">Repeat</keyword>
<dbReference type="InterPro" id="IPR050498">
    <property type="entry name" value="Ycf3"/>
</dbReference>
<dbReference type="STRING" id="156994.SAMN04488028_101707"/>
<evidence type="ECO:0000313" key="5">
    <source>
        <dbReference type="EMBL" id="SHJ62393.1"/>
    </source>
</evidence>
<dbReference type="SMART" id="SM00028">
    <property type="entry name" value="TPR"/>
    <property type="match status" value="4"/>
</dbReference>
<proteinExistence type="predicted"/>